<dbReference type="PANTHER" id="PTHR43758">
    <property type="entry name" value="7,8-DIHYDRO-8-OXOGUANINE TRIPHOSPHATASE"/>
    <property type="match status" value="1"/>
</dbReference>
<evidence type="ECO:0000256" key="3">
    <source>
        <dbReference type="ARBA" id="ARBA00022723"/>
    </source>
</evidence>
<dbReference type="GO" id="GO:0008413">
    <property type="term" value="F:8-oxo-7,8-dihydroguanosine triphosphate pyrophosphatase activity"/>
    <property type="evidence" value="ECO:0007669"/>
    <property type="project" value="InterPro"/>
</dbReference>
<dbReference type="Proteomes" id="UP000886890">
    <property type="component" value="Unassembled WGS sequence"/>
</dbReference>
<evidence type="ECO:0000313" key="8">
    <source>
        <dbReference type="Proteomes" id="UP000886890"/>
    </source>
</evidence>
<dbReference type="PROSITE" id="PS00893">
    <property type="entry name" value="NUDIX_BOX"/>
    <property type="match status" value="1"/>
</dbReference>
<keyword evidence="5" id="KW-0460">Magnesium</keyword>
<dbReference type="PANTHER" id="PTHR43758:SF2">
    <property type="entry name" value="OXIDIZED PURINE NUCLEOSIDE TRIPHOSPHATE HYDROLASE"/>
    <property type="match status" value="1"/>
</dbReference>
<dbReference type="InterPro" id="IPR015797">
    <property type="entry name" value="NUDIX_hydrolase-like_dom_sf"/>
</dbReference>
<feature type="domain" description="Nudix hydrolase" evidence="6">
    <location>
        <begin position="186"/>
        <end position="332"/>
    </location>
</feature>
<dbReference type="Pfam" id="PF00293">
    <property type="entry name" value="NUDIX"/>
    <property type="match status" value="2"/>
</dbReference>
<dbReference type="InterPro" id="IPR020084">
    <property type="entry name" value="NUDIX_hydrolase_CS"/>
</dbReference>
<dbReference type="CDD" id="cd04692">
    <property type="entry name" value="NUDIX_Hydrolase"/>
    <property type="match status" value="1"/>
</dbReference>
<dbReference type="InterPro" id="IPR000086">
    <property type="entry name" value="NUDIX_hydrolase_dom"/>
</dbReference>
<keyword evidence="3" id="KW-0479">Metal-binding</keyword>
<dbReference type="EMBL" id="DXEK01000185">
    <property type="protein sequence ID" value="HIX78153.1"/>
    <property type="molecule type" value="Genomic_DNA"/>
</dbReference>
<organism evidence="7 8">
    <name type="scientific">Candidatus Fusicatenibacter merdavium</name>
    <dbReference type="NCBI Taxonomy" id="2838600"/>
    <lineage>
        <taxon>Bacteria</taxon>
        <taxon>Bacillati</taxon>
        <taxon>Bacillota</taxon>
        <taxon>Clostridia</taxon>
        <taxon>Lachnospirales</taxon>
        <taxon>Lachnospiraceae</taxon>
        <taxon>Fusicatenibacter</taxon>
    </lineage>
</organism>
<dbReference type="GO" id="GO:0046872">
    <property type="term" value="F:metal ion binding"/>
    <property type="evidence" value="ECO:0007669"/>
    <property type="project" value="UniProtKB-KW"/>
</dbReference>
<comment type="caution">
    <text evidence="7">The sequence shown here is derived from an EMBL/GenBank/DDBJ whole genome shotgun (WGS) entry which is preliminary data.</text>
</comment>
<dbReference type="PROSITE" id="PS51462">
    <property type="entry name" value="NUDIX"/>
    <property type="match status" value="2"/>
</dbReference>
<evidence type="ECO:0000256" key="5">
    <source>
        <dbReference type="ARBA" id="ARBA00022842"/>
    </source>
</evidence>
<gene>
    <name evidence="7" type="ORF">H9734_11270</name>
</gene>
<sequence length="343" mass="40094">MEERERSCMTTLCYLEKDGCYLMLHRTAREHDVNRDKWIGVGGHFEKNESPEECLMREVKEETGYTLTDYRFRGLVTFCTETLCEYMCLYTADGFTGVPIECDEGTLEWVPKEKVLDLNIWEGDKIFFYLLREEVPFFTLKLVYREDILTEAVLNGAAMELFDERHEDGSKTGVVMERGVAHRDGRLHGTAHIWLARKSDSGQTEVLVQKRSSEKESYPDCYDISCAGHLQAGDEFESGAVRELEEELGLTVEKSRLEFVGWNRDCTESSVHGRPYLDDELAKVYVLRMDVEPEQLRLQKEEVEEVRWMPLETCLEKMDDPNWKHCLRRDEMGMLREYLKKGR</sequence>
<dbReference type="AlphaFoldDB" id="A0A9D1XEQ3"/>
<name>A0A9D1XEQ3_9FIRM</name>
<dbReference type="CDD" id="cd18886">
    <property type="entry name" value="NUDIX_MutT_Nudt1"/>
    <property type="match status" value="1"/>
</dbReference>
<evidence type="ECO:0000256" key="1">
    <source>
        <dbReference type="ARBA" id="ARBA00001946"/>
    </source>
</evidence>
<reference evidence="7" key="2">
    <citation type="submission" date="2021-04" db="EMBL/GenBank/DDBJ databases">
        <authorList>
            <person name="Gilroy R."/>
        </authorList>
    </citation>
    <scope>NUCLEOTIDE SEQUENCE</scope>
    <source>
        <strain evidence="7">CHK183-1962</strain>
    </source>
</reference>
<keyword evidence="4" id="KW-0378">Hydrolase</keyword>
<evidence type="ECO:0000256" key="2">
    <source>
        <dbReference type="ARBA" id="ARBA00005582"/>
    </source>
</evidence>
<dbReference type="GO" id="GO:0005737">
    <property type="term" value="C:cytoplasm"/>
    <property type="evidence" value="ECO:0007669"/>
    <property type="project" value="TreeGrafter"/>
</dbReference>
<evidence type="ECO:0000313" key="7">
    <source>
        <dbReference type="EMBL" id="HIX78153.1"/>
    </source>
</evidence>
<dbReference type="GO" id="GO:0006281">
    <property type="term" value="P:DNA repair"/>
    <property type="evidence" value="ECO:0007669"/>
    <property type="project" value="InterPro"/>
</dbReference>
<accession>A0A9D1XEQ3</accession>
<evidence type="ECO:0000256" key="4">
    <source>
        <dbReference type="ARBA" id="ARBA00022801"/>
    </source>
</evidence>
<dbReference type="SUPFAM" id="SSF55811">
    <property type="entry name" value="Nudix"/>
    <property type="match status" value="2"/>
</dbReference>
<comment type="similarity">
    <text evidence="2">Belongs to the Nudix hydrolase family.</text>
</comment>
<dbReference type="PRINTS" id="PR01402">
    <property type="entry name" value="MUTATORMUTX"/>
</dbReference>
<dbReference type="Gene3D" id="3.90.79.10">
    <property type="entry name" value="Nucleoside Triphosphate Pyrophosphohydrolase"/>
    <property type="match status" value="2"/>
</dbReference>
<protein>
    <submittedName>
        <fullName evidence="7">NUDIX domain-containing protein</fullName>
    </submittedName>
</protein>
<reference evidence="7" key="1">
    <citation type="journal article" date="2021" name="PeerJ">
        <title>Extensive microbial diversity within the chicken gut microbiome revealed by metagenomics and culture.</title>
        <authorList>
            <person name="Gilroy R."/>
            <person name="Ravi A."/>
            <person name="Getino M."/>
            <person name="Pursley I."/>
            <person name="Horton D.L."/>
            <person name="Alikhan N.F."/>
            <person name="Baker D."/>
            <person name="Gharbi K."/>
            <person name="Hall N."/>
            <person name="Watson M."/>
            <person name="Adriaenssens E.M."/>
            <person name="Foster-Nyarko E."/>
            <person name="Jarju S."/>
            <person name="Secka A."/>
            <person name="Antonio M."/>
            <person name="Oren A."/>
            <person name="Chaudhuri R.R."/>
            <person name="La Ragione R."/>
            <person name="Hildebrand F."/>
            <person name="Pallen M.J."/>
        </authorList>
    </citation>
    <scope>NUCLEOTIDE SEQUENCE</scope>
    <source>
        <strain evidence="7">CHK183-1962</strain>
    </source>
</reference>
<evidence type="ECO:0000259" key="6">
    <source>
        <dbReference type="PROSITE" id="PS51462"/>
    </source>
</evidence>
<proteinExistence type="inferred from homology"/>
<comment type="cofactor">
    <cofactor evidence="1">
        <name>Mg(2+)</name>
        <dbReference type="ChEBI" id="CHEBI:18420"/>
    </cofactor>
</comment>
<feature type="domain" description="Nudix hydrolase" evidence="6">
    <location>
        <begin position="4"/>
        <end position="133"/>
    </location>
</feature>
<dbReference type="InterPro" id="IPR003562">
    <property type="entry name" value="Mutator_MutX_prot"/>
</dbReference>